<gene>
    <name evidence="1" type="ORF">KIH39_15910</name>
</gene>
<name>A0A8E6ETS3_9BACT</name>
<sequence>MGFKLTSNSEGRSQIELTDDSPYIIPLTIAPSSIEDILTKGKWLVVSFSVWSIQDLESANIASNIMKQYGQHLRLGLRPFDYPDENLTWLPLTKAAMNESVDIEVVESNKLRRITISGRADKSPIWATILNGQFISISFGHLSEMDIHHLIKDLLNLSW</sequence>
<evidence type="ECO:0000313" key="1">
    <source>
        <dbReference type="EMBL" id="QVL30337.1"/>
    </source>
</evidence>
<dbReference type="RefSeq" id="WP_213494210.1">
    <property type="nucleotide sequence ID" value="NZ_CP074694.1"/>
</dbReference>
<proteinExistence type="predicted"/>
<protein>
    <submittedName>
        <fullName evidence="1">Uncharacterized protein</fullName>
    </submittedName>
</protein>
<reference evidence="1" key="1">
    <citation type="submission" date="2021-05" db="EMBL/GenBank/DDBJ databases">
        <title>Complete genome sequence of the cellulolytic planctomycete Telmatocola sphagniphila SP2T and characterization of the first cellulase from planctomycetes.</title>
        <authorList>
            <person name="Rakitin A.L."/>
            <person name="Beletsky A.V."/>
            <person name="Naumoff D.G."/>
            <person name="Kulichevskaya I.S."/>
            <person name="Mardanov A.V."/>
            <person name="Ravin N.V."/>
            <person name="Dedysh S.N."/>
        </authorList>
    </citation>
    <scope>NUCLEOTIDE SEQUENCE</scope>
    <source>
        <strain evidence="1">SP2T</strain>
    </source>
</reference>
<organism evidence="1 2">
    <name type="scientific">Telmatocola sphagniphila</name>
    <dbReference type="NCBI Taxonomy" id="1123043"/>
    <lineage>
        <taxon>Bacteria</taxon>
        <taxon>Pseudomonadati</taxon>
        <taxon>Planctomycetota</taxon>
        <taxon>Planctomycetia</taxon>
        <taxon>Gemmatales</taxon>
        <taxon>Gemmataceae</taxon>
    </lineage>
</organism>
<dbReference type="EMBL" id="CP074694">
    <property type="protein sequence ID" value="QVL30337.1"/>
    <property type="molecule type" value="Genomic_DNA"/>
</dbReference>
<keyword evidence="2" id="KW-1185">Reference proteome</keyword>
<dbReference type="Proteomes" id="UP000676194">
    <property type="component" value="Chromosome"/>
</dbReference>
<dbReference type="KEGG" id="tsph:KIH39_15910"/>
<evidence type="ECO:0000313" key="2">
    <source>
        <dbReference type="Proteomes" id="UP000676194"/>
    </source>
</evidence>
<dbReference type="AlphaFoldDB" id="A0A8E6ETS3"/>
<accession>A0A8E6ETS3</accession>